<dbReference type="EMBL" id="MN234183">
    <property type="protein sequence ID" value="QFG10009.1"/>
    <property type="molecule type" value="Genomic_DNA"/>
</dbReference>
<dbReference type="GeneID" id="63926085"/>
<sequence>MTRLPCLDCNSSAKKCDSTGYGRKCCPDCRHQDAGALMAEQLALAINASKMARSEPSAHASTAWAATGQLHMRIAEFARDFELLAAPTLPIVPPAADQ</sequence>
<protein>
    <submittedName>
        <fullName evidence="1">Uncharacterized protein</fullName>
    </submittedName>
</protein>
<evidence type="ECO:0000313" key="1">
    <source>
        <dbReference type="EMBL" id="QFG10009.1"/>
    </source>
</evidence>
<gene>
    <name evidence="1" type="primary">55</name>
    <name evidence="1" type="ORF">PBI_ANTSIRABE_55</name>
</gene>
<accession>A0A5J6TJU8</accession>
<organism evidence="1 2">
    <name type="scientific">Mycobacterium phage Antsirabe</name>
    <dbReference type="NCBI Taxonomy" id="2575610"/>
    <lineage>
        <taxon>Viruses</taxon>
        <taxon>Duplodnaviria</taxon>
        <taxon>Heunggongvirae</taxon>
        <taxon>Uroviricota</taxon>
        <taxon>Caudoviricetes</taxon>
        <taxon>Gclasvirinae</taxon>
        <taxon>Antsirabevirus</taxon>
        <taxon>Antsirabevirus antsirabe</taxon>
    </lineage>
</organism>
<name>A0A5J6TJU8_9CAUD</name>
<reference evidence="1 2" key="1">
    <citation type="submission" date="2019-07" db="EMBL/GenBank/DDBJ databases">
        <authorList>
            <person name="Divens A.M."/>
            <person name="Garlena R.A."/>
            <person name="Russell D.A."/>
            <person name="Pope W.H."/>
            <person name="Jacobs-Sera D."/>
            <person name="Hatfull G.F."/>
        </authorList>
    </citation>
    <scope>NUCLEOTIDE SEQUENCE [LARGE SCALE GENOMIC DNA]</scope>
</reference>
<dbReference type="KEGG" id="vg:63926085"/>
<proteinExistence type="predicted"/>
<dbReference type="Proteomes" id="UP000326949">
    <property type="component" value="Segment"/>
</dbReference>
<keyword evidence="2" id="KW-1185">Reference proteome</keyword>
<dbReference type="RefSeq" id="YP_010051595.1">
    <property type="nucleotide sequence ID" value="NC_054444.1"/>
</dbReference>
<evidence type="ECO:0000313" key="2">
    <source>
        <dbReference type="Proteomes" id="UP000326949"/>
    </source>
</evidence>